<dbReference type="SMART" id="SM00589">
    <property type="entry name" value="PRY"/>
    <property type="match status" value="2"/>
</dbReference>
<keyword evidence="5" id="KW-0175">Coiled coil</keyword>
<feature type="domain" description="B box-type" evidence="8">
    <location>
        <begin position="90"/>
        <end position="131"/>
    </location>
</feature>
<evidence type="ECO:0000256" key="3">
    <source>
        <dbReference type="ARBA" id="ARBA00022833"/>
    </source>
</evidence>
<evidence type="ECO:0008006" key="12">
    <source>
        <dbReference type="Google" id="ProtNLM"/>
    </source>
</evidence>
<dbReference type="PROSITE" id="PS50188">
    <property type="entry name" value="B302_SPRY"/>
    <property type="match status" value="2"/>
</dbReference>
<dbReference type="InterPro" id="IPR017907">
    <property type="entry name" value="Znf_RING_CS"/>
</dbReference>
<keyword evidence="11" id="KW-1185">Reference proteome</keyword>
<dbReference type="Pfam" id="PF00622">
    <property type="entry name" value="SPRY"/>
    <property type="match status" value="1"/>
</dbReference>
<feature type="domain" description="RING-type" evidence="7">
    <location>
        <begin position="16"/>
        <end position="57"/>
    </location>
</feature>
<dbReference type="Pfam" id="PF00643">
    <property type="entry name" value="zf-B_box"/>
    <property type="match status" value="2"/>
</dbReference>
<sequence length="1644" mass="189926">MAAQNPIGNLQDEATCPICLEYFTQPVTLECGHNFCRDCITQCWNRLQPKCFCPQCRQDVQQKNLRPNRQLENILKIAKQLTVQAVKGAGGKEVCQEHQEPLKLFCEEDQTPICVVCDRSRSHRAHAVVPIEEAAKEYKDKIQTHLKTLKQDQEKLKKCKLTGEKSIGEYLRKTEAEQKMIISQFQQLHQFLQEKEQLLLAQLRELNKEIVTLQNKNITKLAQRISQLHDLIHEMEGKCQQPVSEFLQGVRSTLSRYEKGKFQHMVEIPSELEKRLKDFSHKNVILTETLRKFKDTLHSELEIKNHRLLGLQRHGEITGSLPPGLGKRRRRPPQPYTKANVTLDPDTAYPKLIVSINQKSVKHQEEKQTLPDNPQRFDTVPCVLGHEGFTSGRHWWEVEVVEGRYWAVGVARASVRRKGGINLSTDKGIWAVECIGTMEYIVARTSPWTRLSLNRNLRTIRISLDYDSGQVAFFDVENNRRIFTFPPASFTEDLTPICMVCDRSKEHSFHTVVPIEEAAQDYKKNIQVYLVILNKKREKLLNFKASEAKRVREHLKQTEAERQKIVSEFEQLHQFLKDQEQLLLARLGELEREFVKSQEEKSSEVSKGISVLNKVIADLEEKCQQPASDFLQDIRRILNRCEKMKEFCKPEGISPELEQRLLHFSRKNIAVKVALKKFKDALLSELKTEREKSRGGDGQVNVTLDPETASPQLILSVDRKSVTWGVTRLSHPENPQRFDAAPCVLGCEGFTSGKHYWEVELGLLREGVGLRKCSMADLNPLERLQEEATCSICLVFFNDPVSLDCGHNFCRACIAQCWEGVGTDHDSVSCPQCRETFQQRNLRTNRQLANFVEIAKQLSVQTAGGTEGEAKCKEHGEIFKLFCKDDEAFICVICRESRDHRTHKVFPVGEAAEEYKEYLQTQMMTLKEKREDLMKYKLDGEKESLKWLEKTEAERQKIVLEFQKLRQFLEEQEQLLLTQLAKLEKEIVQRQGDSVTNLSKNISQLDNLICEIEGKYQQPVNEFLKDIKSTLSRCKTVHFKKPVFMPRDLTVQLSRSSQTNIYLQEALTKFKETLPFELRKGIRCFPSQSLSPPTSNEACRAANQQPREDICRGMTERDIKTGMKEDLTGNEDLIISCASLARGVWSPLHSIYVSVWVEKELQVELSFCDLSGRRRNGFCDTGQGRAQQACPFYTALCLVLAAVCHVSRAHRDHRMVPVEEAVQEYKEKIETQLVILRKERLKLQKFIVKKENVHQKYLNHVQAKRQKITNEFKELHQFLEEQEQILLALVRVVEEEIVKEQKDFVTRLLEEIAGLSELISKIEEKCQQPSSEFLQDIRDTLSRYENVKFQKAEFFSIDLQKKIHNFAETCKTLEDTTMKFKDHLLEEMGKNRVDVILDPATAHSNLTCLKIREVWNTNRQNKLSLTILRDSVLLCVCWALKGFWQGNITGRLAQCPCLTKHILWSPWRRLPWITRSAPERAGWCVAFITRKRSLLRLEMGWCLSPQQNAGVIYSTETDRKSEAEDCICVSSRTPSRHRKHIEQMCGFLLLIILHSPGRDLGNWDRINKGHWYHLERILGSSCLFLSLQNFGRGLGSREQLCAERQEHLEWQGVCPIWSLWCQTGTCTKENKCLESPSGFLGREK</sequence>
<dbReference type="Gene3D" id="2.60.120.920">
    <property type="match status" value="2"/>
</dbReference>
<evidence type="ECO:0000313" key="11">
    <source>
        <dbReference type="Proteomes" id="UP000050525"/>
    </source>
</evidence>
<evidence type="ECO:0000256" key="4">
    <source>
        <dbReference type="PROSITE-ProRule" id="PRU00024"/>
    </source>
</evidence>
<dbReference type="InterPro" id="IPR003877">
    <property type="entry name" value="SPRY_dom"/>
</dbReference>
<dbReference type="InterPro" id="IPR001841">
    <property type="entry name" value="Znf_RING"/>
</dbReference>
<dbReference type="SMART" id="SM00184">
    <property type="entry name" value="RING"/>
    <property type="match status" value="2"/>
</dbReference>
<keyword evidence="2 4" id="KW-0863">Zinc-finger</keyword>
<dbReference type="InterPro" id="IPR050143">
    <property type="entry name" value="TRIM/RBCC"/>
</dbReference>
<dbReference type="Proteomes" id="UP000050525">
    <property type="component" value="Unassembled WGS sequence"/>
</dbReference>
<dbReference type="SMART" id="SM00336">
    <property type="entry name" value="BBOX"/>
    <property type="match status" value="2"/>
</dbReference>
<organism evidence="10 11">
    <name type="scientific">Alligator mississippiensis</name>
    <name type="common">American alligator</name>
    <dbReference type="NCBI Taxonomy" id="8496"/>
    <lineage>
        <taxon>Eukaryota</taxon>
        <taxon>Metazoa</taxon>
        <taxon>Chordata</taxon>
        <taxon>Craniata</taxon>
        <taxon>Vertebrata</taxon>
        <taxon>Euteleostomi</taxon>
        <taxon>Archelosauria</taxon>
        <taxon>Archosauria</taxon>
        <taxon>Crocodylia</taxon>
        <taxon>Alligatoridae</taxon>
        <taxon>Alligatorinae</taxon>
        <taxon>Alligator</taxon>
    </lineage>
</organism>
<comment type="caution">
    <text evidence="10">The sequence shown here is derived from an EMBL/GenBank/DDBJ whole genome shotgun (WGS) entry which is preliminary data.</text>
</comment>
<dbReference type="Gene3D" id="3.30.160.60">
    <property type="entry name" value="Classic Zinc Finger"/>
    <property type="match status" value="3"/>
</dbReference>
<dbReference type="Pfam" id="PF13445">
    <property type="entry name" value="zf-RING_UBOX"/>
    <property type="match status" value="1"/>
</dbReference>
<protein>
    <recommendedName>
        <fullName evidence="12">Zinc finger protein RFP-like</fullName>
    </recommendedName>
</protein>
<dbReference type="CDD" id="cd12888">
    <property type="entry name" value="SPRY_PRY_TRIM7_like"/>
    <property type="match status" value="1"/>
</dbReference>
<dbReference type="CDD" id="cd19760">
    <property type="entry name" value="Bbox2_TRIM4-like"/>
    <property type="match status" value="1"/>
</dbReference>
<dbReference type="InterPro" id="IPR013083">
    <property type="entry name" value="Znf_RING/FYVE/PHD"/>
</dbReference>
<dbReference type="PRINTS" id="PR01407">
    <property type="entry name" value="BUTYPHLNCDUF"/>
</dbReference>
<dbReference type="SUPFAM" id="SSF57850">
    <property type="entry name" value="RING/U-box"/>
    <property type="match status" value="2"/>
</dbReference>
<dbReference type="SUPFAM" id="SSF49899">
    <property type="entry name" value="Concanavalin A-like lectins/glucanases"/>
    <property type="match status" value="2"/>
</dbReference>
<dbReference type="InterPro" id="IPR000315">
    <property type="entry name" value="Znf_B-box"/>
</dbReference>
<dbReference type="InterPro" id="IPR006574">
    <property type="entry name" value="PRY"/>
</dbReference>
<evidence type="ECO:0000256" key="1">
    <source>
        <dbReference type="ARBA" id="ARBA00022723"/>
    </source>
</evidence>
<dbReference type="PROSITE" id="PS50089">
    <property type="entry name" value="ZF_RING_2"/>
    <property type="match status" value="2"/>
</dbReference>
<proteinExistence type="predicted"/>
<dbReference type="InterPro" id="IPR001870">
    <property type="entry name" value="B30.2/SPRY"/>
</dbReference>
<feature type="domain" description="B30.2/SPRY" evidence="9">
    <location>
        <begin position="682"/>
        <end position="928"/>
    </location>
</feature>
<dbReference type="FunFam" id="2.60.120.920:FF:000004">
    <property type="entry name" value="Butyrophilin subfamily 1 member A1"/>
    <property type="match status" value="1"/>
</dbReference>
<dbReference type="CDD" id="cd16594">
    <property type="entry name" value="RING-HC_TRIM7-like_C-IV"/>
    <property type="match status" value="2"/>
</dbReference>
<dbReference type="CDD" id="cd19762">
    <property type="entry name" value="Bbox2_TRIM7-like"/>
    <property type="match status" value="1"/>
</dbReference>
<evidence type="ECO:0000256" key="6">
    <source>
        <dbReference type="SAM" id="MobiDB-lite"/>
    </source>
</evidence>
<reference evidence="10 11" key="1">
    <citation type="journal article" date="2012" name="Genome Biol.">
        <title>Sequencing three crocodilian genomes to illuminate the evolution of archosaurs and amniotes.</title>
        <authorList>
            <person name="St John J.A."/>
            <person name="Braun E.L."/>
            <person name="Isberg S.R."/>
            <person name="Miles L.G."/>
            <person name="Chong A.Y."/>
            <person name="Gongora J."/>
            <person name="Dalzell P."/>
            <person name="Moran C."/>
            <person name="Bed'hom B."/>
            <person name="Abzhanov A."/>
            <person name="Burgess S.C."/>
            <person name="Cooksey A.M."/>
            <person name="Castoe T.A."/>
            <person name="Crawford N.G."/>
            <person name="Densmore L.D."/>
            <person name="Drew J.C."/>
            <person name="Edwards S.V."/>
            <person name="Faircloth B.C."/>
            <person name="Fujita M.K."/>
            <person name="Greenwold M.J."/>
            <person name="Hoffmann F.G."/>
            <person name="Howard J.M."/>
            <person name="Iguchi T."/>
            <person name="Janes D.E."/>
            <person name="Khan S.Y."/>
            <person name="Kohno S."/>
            <person name="de Koning A.J."/>
            <person name="Lance S.L."/>
            <person name="McCarthy F.M."/>
            <person name="McCormack J.E."/>
            <person name="Merchant M.E."/>
            <person name="Peterson D.G."/>
            <person name="Pollock D.D."/>
            <person name="Pourmand N."/>
            <person name="Raney B.J."/>
            <person name="Roessler K.A."/>
            <person name="Sanford J.R."/>
            <person name="Sawyer R.H."/>
            <person name="Schmidt C.J."/>
            <person name="Triplett E.W."/>
            <person name="Tuberville T.D."/>
            <person name="Venegas-Anaya M."/>
            <person name="Howard J.T."/>
            <person name="Jarvis E.D."/>
            <person name="Guillette L.J.Jr."/>
            <person name="Glenn T.C."/>
            <person name="Green R.E."/>
            <person name="Ray D.A."/>
        </authorList>
    </citation>
    <scope>NUCLEOTIDE SEQUENCE [LARGE SCALE GENOMIC DNA]</scope>
    <source>
        <strain evidence="10">KSC_2009_1</strain>
    </source>
</reference>
<evidence type="ECO:0000256" key="5">
    <source>
        <dbReference type="SAM" id="Coils"/>
    </source>
</evidence>
<feature type="domain" description="B30.2/SPRY" evidence="9">
    <location>
        <begin position="321"/>
        <end position="518"/>
    </location>
</feature>
<feature type="domain" description="RING-type" evidence="7">
    <location>
        <begin position="790"/>
        <end position="834"/>
    </location>
</feature>
<feature type="domain" description="B box-type" evidence="8">
    <location>
        <begin position="867"/>
        <end position="908"/>
    </location>
</feature>
<dbReference type="PROSITE" id="PS00518">
    <property type="entry name" value="ZF_RING_1"/>
    <property type="match status" value="2"/>
</dbReference>
<dbReference type="SUPFAM" id="SSF57845">
    <property type="entry name" value="B-box zinc-binding domain"/>
    <property type="match status" value="4"/>
</dbReference>
<dbReference type="PROSITE" id="PS50119">
    <property type="entry name" value="ZF_BBOX"/>
    <property type="match status" value="2"/>
</dbReference>
<dbReference type="InterPro" id="IPR003879">
    <property type="entry name" value="Butyrophylin_SPRY"/>
</dbReference>
<evidence type="ECO:0000259" key="7">
    <source>
        <dbReference type="PROSITE" id="PS50089"/>
    </source>
</evidence>
<dbReference type="GO" id="GO:0008270">
    <property type="term" value="F:zinc ion binding"/>
    <property type="evidence" value="ECO:0007669"/>
    <property type="project" value="UniProtKB-KW"/>
</dbReference>
<keyword evidence="3" id="KW-0862">Zinc</keyword>
<evidence type="ECO:0000259" key="8">
    <source>
        <dbReference type="PROSITE" id="PS50119"/>
    </source>
</evidence>
<dbReference type="InterPro" id="IPR027370">
    <property type="entry name" value="Znf-RING_euk"/>
</dbReference>
<dbReference type="SMART" id="SM00449">
    <property type="entry name" value="SPRY"/>
    <property type="match status" value="1"/>
</dbReference>
<gene>
    <name evidence="10" type="ORF">Y1Q_0005907</name>
</gene>
<dbReference type="Pfam" id="PF15227">
    <property type="entry name" value="zf-C3HC4_4"/>
    <property type="match status" value="1"/>
</dbReference>
<dbReference type="Pfam" id="PF13765">
    <property type="entry name" value="PRY"/>
    <property type="match status" value="2"/>
</dbReference>
<dbReference type="EMBL" id="AKHW03004720">
    <property type="protein sequence ID" value="KYO29214.1"/>
    <property type="molecule type" value="Genomic_DNA"/>
</dbReference>
<dbReference type="InterPro" id="IPR013320">
    <property type="entry name" value="ConA-like_dom_sf"/>
</dbReference>
<dbReference type="PANTHER" id="PTHR24103">
    <property type="entry name" value="E3 UBIQUITIN-PROTEIN LIGASE TRIM"/>
    <property type="match status" value="1"/>
</dbReference>
<dbReference type="Gene3D" id="3.30.40.10">
    <property type="entry name" value="Zinc/RING finger domain, C3HC4 (zinc finger)"/>
    <property type="match status" value="2"/>
</dbReference>
<dbReference type="InterPro" id="IPR043136">
    <property type="entry name" value="B30.2/SPRY_sf"/>
</dbReference>
<feature type="coiled-coil region" evidence="5">
    <location>
        <begin position="189"/>
        <end position="223"/>
    </location>
</feature>
<name>A0A151MXI0_ALLMI</name>
<accession>A0A151MXI0</accession>
<evidence type="ECO:0000313" key="10">
    <source>
        <dbReference type="EMBL" id="KYO29214.1"/>
    </source>
</evidence>
<evidence type="ECO:0000256" key="2">
    <source>
        <dbReference type="ARBA" id="ARBA00022771"/>
    </source>
</evidence>
<evidence type="ECO:0000259" key="9">
    <source>
        <dbReference type="PROSITE" id="PS50188"/>
    </source>
</evidence>
<keyword evidence="1" id="KW-0479">Metal-binding</keyword>
<feature type="region of interest" description="Disordered" evidence="6">
    <location>
        <begin position="318"/>
        <end position="338"/>
    </location>
</feature>
<feature type="coiled-coil region" evidence="5">
    <location>
        <begin position="541"/>
        <end position="593"/>
    </location>
</feature>